<dbReference type="InterPro" id="IPR013128">
    <property type="entry name" value="Peptidase_C1A"/>
</dbReference>
<evidence type="ECO:0000313" key="4">
    <source>
        <dbReference type="Proteomes" id="UP000887540"/>
    </source>
</evidence>
<protein>
    <submittedName>
        <fullName evidence="5">Peptidase C1A papain C-terminal domain-containing protein</fullName>
    </submittedName>
</protein>
<dbReference type="InterPro" id="IPR038765">
    <property type="entry name" value="Papain-like_cys_pep_sf"/>
</dbReference>
<comment type="similarity">
    <text evidence="1">Belongs to the peptidase C1 family.</text>
</comment>
<dbReference type="PANTHER" id="PTHR12411">
    <property type="entry name" value="CYSTEINE PROTEASE FAMILY C1-RELATED"/>
    <property type="match status" value="1"/>
</dbReference>
<proteinExistence type="inferred from homology"/>
<dbReference type="InterPro" id="IPR000668">
    <property type="entry name" value="Peptidase_C1A_C"/>
</dbReference>
<name>A0A914CSL9_9BILA</name>
<dbReference type="Gene3D" id="3.90.70.10">
    <property type="entry name" value="Cysteine proteinases"/>
    <property type="match status" value="1"/>
</dbReference>
<evidence type="ECO:0000256" key="2">
    <source>
        <dbReference type="SAM" id="Phobius"/>
    </source>
</evidence>
<keyword evidence="4" id="KW-1185">Reference proteome</keyword>
<keyword evidence="2" id="KW-1133">Transmembrane helix</keyword>
<dbReference type="CDD" id="cd02620">
    <property type="entry name" value="Peptidase_C1A_CathepsinB"/>
    <property type="match status" value="1"/>
</dbReference>
<dbReference type="SUPFAM" id="SSF54001">
    <property type="entry name" value="Cysteine proteinases"/>
    <property type="match status" value="1"/>
</dbReference>
<feature type="transmembrane region" description="Helical" evidence="2">
    <location>
        <begin position="64"/>
        <end position="85"/>
    </location>
</feature>
<organism evidence="4 5">
    <name type="scientific">Acrobeloides nanus</name>
    <dbReference type="NCBI Taxonomy" id="290746"/>
    <lineage>
        <taxon>Eukaryota</taxon>
        <taxon>Metazoa</taxon>
        <taxon>Ecdysozoa</taxon>
        <taxon>Nematoda</taxon>
        <taxon>Chromadorea</taxon>
        <taxon>Rhabditida</taxon>
        <taxon>Tylenchina</taxon>
        <taxon>Cephalobomorpha</taxon>
        <taxon>Cephaloboidea</taxon>
        <taxon>Cephalobidae</taxon>
        <taxon>Acrobeloides</taxon>
    </lineage>
</organism>
<evidence type="ECO:0000256" key="1">
    <source>
        <dbReference type="ARBA" id="ARBA00008455"/>
    </source>
</evidence>
<dbReference type="AlphaFoldDB" id="A0A914CSL9"/>
<dbReference type="WBParaSite" id="ACRNAN_scaffold1335.g19946.t1">
    <property type="protein sequence ID" value="ACRNAN_scaffold1335.g19946.t1"/>
    <property type="gene ID" value="ACRNAN_scaffold1335.g19946"/>
</dbReference>
<dbReference type="GO" id="GO:0006508">
    <property type="term" value="P:proteolysis"/>
    <property type="evidence" value="ECO:0007669"/>
    <property type="project" value="InterPro"/>
</dbReference>
<feature type="domain" description="Peptidase C1A papain C-terminal" evidence="3">
    <location>
        <begin position="190"/>
        <end position="460"/>
    </location>
</feature>
<dbReference type="SMART" id="SM00645">
    <property type="entry name" value="Pept_C1"/>
    <property type="match status" value="1"/>
</dbReference>
<evidence type="ECO:0000313" key="5">
    <source>
        <dbReference type="WBParaSite" id="ACRNAN_scaffold1335.g19946.t1"/>
    </source>
</evidence>
<sequence length="463" mass="52306">MFNDAESTSFNIPSESEVIITNNSGNPDRNGLKHKVIVPTAETARRFLKKPQCPKRVSITMVQVIVLGLMLLLLILCCILIETWWSSNRDKLAKNLDENLPSHINPKPLTARDEEYHKRMINDVNSQPNVTWKAVFNKFASRYETVFGGHDVFRPSYTQLAFSINRWTQEQLFAETEVHLKELTTTKIQLPETFDTRIKWPLCSSVHKVQNQGGCGSCWAMVTASVISDRMCIHSNGSLQSQTSAQDLISCCPECGGCTGTDWALLAFVHWKEVGLVTGGGFGSFDGCKPYKHAPNCGSPCSLESYGKERHHAIKCDRSCQSLYDVTYENDLHKAKRAYWIKPNGMTRGLYPVTDKRINATVSKSSYEELIKKEIFLNGPVLACFMAYEEFQHYKSGIYSSRTSKYTKPLYGHCAKLIGWGSEHGTPYWQYMNTWGSSWGENGFFRVRLSELPEEVAAGLPML</sequence>
<dbReference type="Proteomes" id="UP000887540">
    <property type="component" value="Unplaced"/>
</dbReference>
<evidence type="ECO:0000259" key="3">
    <source>
        <dbReference type="SMART" id="SM00645"/>
    </source>
</evidence>
<dbReference type="Pfam" id="PF00112">
    <property type="entry name" value="Peptidase_C1"/>
    <property type="match status" value="1"/>
</dbReference>
<keyword evidence="2" id="KW-0472">Membrane</keyword>
<reference evidence="5" key="1">
    <citation type="submission" date="2022-11" db="UniProtKB">
        <authorList>
            <consortium name="WormBaseParasite"/>
        </authorList>
    </citation>
    <scope>IDENTIFICATION</scope>
</reference>
<dbReference type="GO" id="GO:0008234">
    <property type="term" value="F:cysteine-type peptidase activity"/>
    <property type="evidence" value="ECO:0007669"/>
    <property type="project" value="InterPro"/>
</dbReference>
<accession>A0A914CSL9</accession>
<keyword evidence="2" id="KW-0812">Transmembrane</keyword>